<sequence>MLQHFEIALKLVSQLLLNQMFEITYFSIFDSYGLVFLNTLINSIIMDLMHFNFHHSFSFAFYFIKYPYFSCIIASFLLLKWKVSATFFCKFLLDFFDTSHHSLLQV</sequence>
<proteinExistence type="predicted"/>
<dbReference type="Proteomes" id="UP000031668">
    <property type="component" value="Unassembled WGS sequence"/>
</dbReference>
<keyword evidence="1" id="KW-1133">Transmembrane helix</keyword>
<name>A0A0C2J6Q1_THEKT</name>
<gene>
    <name evidence="2" type="ORF">RF11_09257</name>
</gene>
<comment type="caution">
    <text evidence="2">The sequence shown here is derived from an EMBL/GenBank/DDBJ whole genome shotgun (WGS) entry which is preliminary data.</text>
</comment>
<reference evidence="2 3" key="1">
    <citation type="journal article" date="2014" name="Genome Biol. Evol.">
        <title>The genome of the myxosporean Thelohanellus kitauei shows adaptations to nutrient acquisition within its fish host.</title>
        <authorList>
            <person name="Yang Y."/>
            <person name="Xiong J."/>
            <person name="Zhou Z."/>
            <person name="Huo F."/>
            <person name="Miao W."/>
            <person name="Ran C."/>
            <person name="Liu Y."/>
            <person name="Zhang J."/>
            <person name="Feng J."/>
            <person name="Wang M."/>
            <person name="Wang M."/>
            <person name="Wang L."/>
            <person name="Yao B."/>
        </authorList>
    </citation>
    <scope>NUCLEOTIDE SEQUENCE [LARGE SCALE GENOMIC DNA]</scope>
    <source>
        <strain evidence="2">Wuqing</strain>
    </source>
</reference>
<evidence type="ECO:0000256" key="1">
    <source>
        <dbReference type="SAM" id="Phobius"/>
    </source>
</evidence>
<dbReference type="AlphaFoldDB" id="A0A0C2J6Q1"/>
<accession>A0A0C2J6Q1</accession>
<organism evidence="2 3">
    <name type="scientific">Thelohanellus kitauei</name>
    <name type="common">Myxosporean</name>
    <dbReference type="NCBI Taxonomy" id="669202"/>
    <lineage>
        <taxon>Eukaryota</taxon>
        <taxon>Metazoa</taxon>
        <taxon>Cnidaria</taxon>
        <taxon>Myxozoa</taxon>
        <taxon>Myxosporea</taxon>
        <taxon>Bivalvulida</taxon>
        <taxon>Platysporina</taxon>
        <taxon>Myxobolidae</taxon>
        <taxon>Thelohanellus</taxon>
    </lineage>
</organism>
<dbReference type="EMBL" id="JWZT01004076">
    <property type="protein sequence ID" value="KII64848.1"/>
    <property type="molecule type" value="Genomic_DNA"/>
</dbReference>
<keyword evidence="3" id="KW-1185">Reference proteome</keyword>
<evidence type="ECO:0000313" key="3">
    <source>
        <dbReference type="Proteomes" id="UP000031668"/>
    </source>
</evidence>
<keyword evidence="1" id="KW-0472">Membrane</keyword>
<feature type="transmembrane region" description="Helical" evidence="1">
    <location>
        <begin position="23"/>
        <end position="45"/>
    </location>
</feature>
<keyword evidence="1" id="KW-0812">Transmembrane</keyword>
<evidence type="ECO:0000313" key="2">
    <source>
        <dbReference type="EMBL" id="KII64848.1"/>
    </source>
</evidence>
<feature type="transmembrane region" description="Helical" evidence="1">
    <location>
        <begin position="57"/>
        <end position="79"/>
    </location>
</feature>
<protein>
    <submittedName>
        <fullName evidence="2">Uncharacterized protein</fullName>
    </submittedName>
</protein>